<dbReference type="eggNOG" id="ENOG502S1DF">
    <property type="taxonomic scope" value="Eukaryota"/>
</dbReference>
<dbReference type="HOGENOM" id="CLU_683688_0_0_1"/>
<feature type="compositionally biased region" description="Basic and acidic residues" evidence="1">
    <location>
        <begin position="133"/>
        <end position="152"/>
    </location>
</feature>
<feature type="compositionally biased region" description="Polar residues" evidence="1">
    <location>
        <begin position="1"/>
        <end position="12"/>
    </location>
</feature>
<feature type="region of interest" description="Disordered" evidence="1">
    <location>
        <begin position="246"/>
        <end position="278"/>
    </location>
</feature>
<dbReference type="EMBL" id="CH476616">
    <property type="protein sequence ID" value="EEP78586.1"/>
    <property type="molecule type" value="Genomic_DNA"/>
</dbReference>
<gene>
    <name evidence="2" type="ORF">UREG_03432</name>
</gene>
<evidence type="ECO:0000313" key="3">
    <source>
        <dbReference type="Proteomes" id="UP000002058"/>
    </source>
</evidence>
<accession>C4JQV0</accession>
<reference evidence="3" key="1">
    <citation type="journal article" date="2009" name="Genome Res.">
        <title>Comparative genomic analyses of the human fungal pathogens Coccidioides and their relatives.</title>
        <authorList>
            <person name="Sharpton T.J."/>
            <person name="Stajich J.E."/>
            <person name="Rounsley S.D."/>
            <person name="Gardner M.J."/>
            <person name="Wortman J.R."/>
            <person name="Jordar V.S."/>
            <person name="Maiti R."/>
            <person name="Kodira C.D."/>
            <person name="Neafsey D.E."/>
            <person name="Zeng Q."/>
            <person name="Hung C.-Y."/>
            <person name="McMahan C."/>
            <person name="Muszewska A."/>
            <person name="Grynberg M."/>
            <person name="Mandel M.A."/>
            <person name="Kellner E.M."/>
            <person name="Barker B.M."/>
            <person name="Galgiani J.N."/>
            <person name="Orbach M.J."/>
            <person name="Kirkland T.N."/>
            <person name="Cole G.T."/>
            <person name="Henn M.R."/>
            <person name="Birren B.W."/>
            <person name="Taylor J.W."/>
        </authorList>
    </citation>
    <scope>NUCLEOTIDE SEQUENCE [LARGE SCALE GENOMIC DNA]</scope>
    <source>
        <strain evidence="3">UAMH 1704</strain>
    </source>
</reference>
<feature type="compositionally biased region" description="Low complexity" evidence="1">
    <location>
        <begin position="88"/>
        <end position="99"/>
    </location>
</feature>
<dbReference type="STRING" id="336963.C4JQV0"/>
<dbReference type="Proteomes" id="UP000002058">
    <property type="component" value="Unassembled WGS sequence"/>
</dbReference>
<feature type="region of interest" description="Disordered" evidence="1">
    <location>
        <begin position="1"/>
        <end position="178"/>
    </location>
</feature>
<proteinExistence type="predicted"/>
<evidence type="ECO:0000313" key="2">
    <source>
        <dbReference type="EMBL" id="EEP78586.1"/>
    </source>
</evidence>
<dbReference type="OrthoDB" id="4206673at2759"/>
<dbReference type="KEGG" id="ure:UREG_03432"/>
<dbReference type="OMA" id="GDWTGEK"/>
<feature type="compositionally biased region" description="Basic residues" evidence="1">
    <location>
        <begin position="373"/>
        <end position="382"/>
    </location>
</feature>
<name>C4JQV0_UNCRE</name>
<keyword evidence="3" id="KW-1185">Reference proteome</keyword>
<feature type="region of interest" description="Disordered" evidence="1">
    <location>
        <begin position="292"/>
        <end position="403"/>
    </location>
</feature>
<evidence type="ECO:0000256" key="1">
    <source>
        <dbReference type="SAM" id="MobiDB-lite"/>
    </source>
</evidence>
<sequence length="403" mass="45193">MAASHYYQNHPYNQPPGSAYPSGPYPNHPASGITGDSRYDTNPRRRDGDVLRSSSAPKRSRYDGYHSSNGGEYRRGRRRKIQDDYRPPRYSSSSASRSPSPKPRRRKSLGEQALAALGLGGSDSRGTKHRRTGSRDRSYDYYDPRSHRNYDRTRRRRDHRHRSRSSSRSPSPGRSGKEIRHVITAALTAGAAEAYRARKEPGGWTGEKGRRVLTAAIGAGGIDKLIERDPSKHGKRHIVESTLAGLATNHLMNGPSRSRSHRRHGRRSRSEDHGGMRNLAASGVLAAAGKKAYDHYRSKSRNSSAHSDYSSDGSSQPRRRRKKRSQSVTDYVTKGLAALGLTDDVDAKRRSKRHHERNYGSSDDDGYSEDYRPRRREKHSRRSSFEPLEGVKAGTNAEPVKLL</sequence>
<organism evidence="2 3">
    <name type="scientific">Uncinocarpus reesii (strain UAMH 1704)</name>
    <dbReference type="NCBI Taxonomy" id="336963"/>
    <lineage>
        <taxon>Eukaryota</taxon>
        <taxon>Fungi</taxon>
        <taxon>Dikarya</taxon>
        <taxon>Ascomycota</taxon>
        <taxon>Pezizomycotina</taxon>
        <taxon>Eurotiomycetes</taxon>
        <taxon>Eurotiomycetidae</taxon>
        <taxon>Onygenales</taxon>
        <taxon>Onygenaceae</taxon>
        <taxon>Uncinocarpus</taxon>
    </lineage>
</organism>
<feature type="compositionally biased region" description="Basic residues" evidence="1">
    <location>
        <begin position="153"/>
        <end position="165"/>
    </location>
</feature>
<feature type="compositionally biased region" description="Basic residues" evidence="1">
    <location>
        <begin position="258"/>
        <end position="267"/>
    </location>
</feature>
<feature type="compositionally biased region" description="Low complexity" evidence="1">
    <location>
        <begin position="301"/>
        <end position="316"/>
    </location>
</feature>
<dbReference type="AlphaFoldDB" id="C4JQV0"/>
<dbReference type="InParanoid" id="C4JQV0"/>
<protein>
    <submittedName>
        <fullName evidence="2">Uncharacterized protein</fullName>
    </submittedName>
</protein>
<dbReference type="RefSeq" id="XP_002543915.1">
    <property type="nucleotide sequence ID" value="XM_002543869.1"/>
</dbReference>
<dbReference type="GeneID" id="8442006"/>
<feature type="compositionally biased region" description="Basic and acidic residues" evidence="1">
    <location>
        <begin position="37"/>
        <end position="50"/>
    </location>
</feature>
<dbReference type="VEuPathDB" id="FungiDB:UREG_03432"/>